<dbReference type="Proteomes" id="UP000235965">
    <property type="component" value="Unassembled WGS sequence"/>
</dbReference>
<keyword evidence="2" id="KW-1185">Reference proteome</keyword>
<sequence>MSYIIPKRRWYDIIVLNVHAPTKDQIDDMKGSFCDELERVFHKFPKYNIKILLGEFGAKLGKVFRHILIERHNQIDHILINGDLFADSHILNRWRNYFSQLLNVHRVSDVRQIAIHTAEPIVTDPSPFDIEISIANLKRYKSPGSDEIPA</sequence>
<dbReference type="EMBL" id="NEVH01027078">
    <property type="protein sequence ID" value="PNF13763.1"/>
    <property type="molecule type" value="Genomic_DNA"/>
</dbReference>
<reference evidence="1 2" key="1">
    <citation type="submission" date="2017-12" db="EMBL/GenBank/DDBJ databases">
        <title>Hemimetabolous genomes reveal molecular basis of termite eusociality.</title>
        <authorList>
            <person name="Harrison M.C."/>
            <person name="Jongepier E."/>
            <person name="Robertson H.M."/>
            <person name="Arning N."/>
            <person name="Bitard-Feildel T."/>
            <person name="Chao H."/>
            <person name="Childers C.P."/>
            <person name="Dinh H."/>
            <person name="Doddapaneni H."/>
            <person name="Dugan S."/>
            <person name="Gowin J."/>
            <person name="Greiner C."/>
            <person name="Han Y."/>
            <person name="Hu H."/>
            <person name="Hughes D.S.T."/>
            <person name="Huylmans A.-K."/>
            <person name="Kemena C."/>
            <person name="Kremer L.P.M."/>
            <person name="Lee S.L."/>
            <person name="Lopez-Ezquerra A."/>
            <person name="Mallet L."/>
            <person name="Monroy-Kuhn J.M."/>
            <person name="Moser A."/>
            <person name="Murali S.C."/>
            <person name="Muzny D.M."/>
            <person name="Otani S."/>
            <person name="Piulachs M.-D."/>
            <person name="Poelchau M."/>
            <person name="Qu J."/>
            <person name="Schaub F."/>
            <person name="Wada-Katsumata A."/>
            <person name="Worley K.C."/>
            <person name="Xie Q."/>
            <person name="Ylla G."/>
            <person name="Poulsen M."/>
            <person name="Gibbs R.A."/>
            <person name="Schal C."/>
            <person name="Richards S."/>
            <person name="Belles X."/>
            <person name="Korb J."/>
            <person name="Bornberg-Bauer E."/>
        </authorList>
    </citation>
    <scope>NUCLEOTIDE SEQUENCE [LARGE SCALE GENOMIC DNA]</scope>
    <source>
        <tissue evidence="1">Whole body</tissue>
    </source>
</reference>
<protein>
    <submittedName>
        <fullName evidence="1">Uncharacterized protein</fullName>
    </submittedName>
</protein>
<comment type="caution">
    <text evidence="1">The sequence shown here is derived from an EMBL/GenBank/DDBJ whole genome shotgun (WGS) entry which is preliminary data.</text>
</comment>
<evidence type="ECO:0000313" key="1">
    <source>
        <dbReference type="EMBL" id="PNF13763.1"/>
    </source>
</evidence>
<evidence type="ECO:0000313" key="2">
    <source>
        <dbReference type="Proteomes" id="UP000235965"/>
    </source>
</evidence>
<gene>
    <name evidence="1" type="ORF">B7P43_G13144</name>
</gene>
<dbReference type="AlphaFoldDB" id="A0A2J7PBP6"/>
<name>A0A2J7PBP6_9NEOP</name>
<organism evidence="1 2">
    <name type="scientific">Cryptotermes secundus</name>
    <dbReference type="NCBI Taxonomy" id="105785"/>
    <lineage>
        <taxon>Eukaryota</taxon>
        <taxon>Metazoa</taxon>
        <taxon>Ecdysozoa</taxon>
        <taxon>Arthropoda</taxon>
        <taxon>Hexapoda</taxon>
        <taxon>Insecta</taxon>
        <taxon>Pterygota</taxon>
        <taxon>Neoptera</taxon>
        <taxon>Polyneoptera</taxon>
        <taxon>Dictyoptera</taxon>
        <taxon>Blattodea</taxon>
        <taxon>Blattoidea</taxon>
        <taxon>Termitoidae</taxon>
        <taxon>Kalotermitidae</taxon>
        <taxon>Cryptotermitinae</taxon>
        <taxon>Cryptotermes</taxon>
    </lineage>
</organism>
<proteinExistence type="predicted"/>
<dbReference type="InParanoid" id="A0A2J7PBP6"/>
<accession>A0A2J7PBP6</accession>